<evidence type="ECO:0000256" key="1">
    <source>
        <dbReference type="ARBA" id="ARBA00022729"/>
    </source>
</evidence>
<protein>
    <submittedName>
        <fullName evidence="3">Autotransporter-associated beta strand repeat-containing protein</fullName>
    </submittedName>
</protein>
<dbReference type="InterPro" id="IPR013425">
    <property type="entry name" value="Autotrns_rpt"/>
</dbReference>
<organism evidence="3 4">
    <name type="scientific">Luteolibacter yonseiensis</name>
    <dbReference type="NCBI Taxonomy" id="1144680"/>
    <lineage>
        <taxon>Bacteria</taxon>
        <taxon>Pseudomonadati</taxon>
        <taxon>Verrucomicrobiota</taxon>
        <taxon>Verrucomicrobiia</taxon>
        <taxon>Verrucomicrobiales</taxon>
        <taxon>Verrucomicrobiaceae</taxon>
        <taxon>Luteolibacter</taxon>
    </lineage>
</organism>
<dbReference type="RefSeq" id="WP_200351954.1">
    <property type="nucleotide sequence ID" value="NZ_BAABHZ010000006.1"/>
</dbReference>
<dbReference type="NCBIfam" id="TIGR02601">
    <property type="entry name" value="autotrns_rpt"/>
    <property type="match status" value="4"/>
</dbReference>
<dbReference type="EMBL" id="JAENIK010000011">
    <property type="protein sequence ID" value="MBK1817032.1"/>
    <property type="molecule type" value="Genomic_DNA"/>
</dbReference>
<gene>
    <name evidence="3" type="ORF">JIN84_15515</name>
</gene>
<evidence type="ECO:0000313" key="4">
    <source>
        <dbReference type="Proteomes" id="UP000600139"/>
    </source>
</evidence>
<dbReference type="Proteomes" id="UP000600139">
    <property type="component" value="Unassembled WGS sequence"/>
</dbReference>
<comment type="caution">
    <text evidence="3">The sequence shown here is derived from an EMBL/GenBank/DDBJ whole genome shotgun (WGS) entry which is preliminary data.</text>
</comment>
<dbReference type="SUPFAM" id="SSF51126">
    <property type="entry name" value="Pectin lyase-like"/>
    <property type="match status" value="2"/>
</dbReference>
<feature type="signal peptide" evidence="2">
    <location>
        <begin position="1"/>
        <end position="30"/>
    </location>
</feature>
<reference evidence="3" key="1">
    <citation type="submission" date="2021-01" db="EMBL/GenBank/DDBJ databases">
        <title>Modified the classification status of verrucomicrobia.</title>
        <authorList>
            <person name="Feng X."/>
        </authorList>
    </citation>
    <scope>NUCLEOTIDE SEQUENCE</scope>
    <source>
        <strain evidence="3">JCM 18052</strain>
    </source>
</reference>
<name>A0A934R4Y5_9BACT</name>
<dbReference type="InterPro" id="IPR011050">
    <property type="entry name" value="Pectin_lyase_fold/virulence"/>
</dbReference>
<sequence length="1495" mass="147428">MKSKFRTSSTRNFALTSAIAALLAAPQLHAATRVWGNAAGGDWFTAANWTGGMPVAADTAMFNTATGNVTVGSAGAATGYITYDSLSSGFTLGAVGGNPITFNNTGNISFLNTLVGTGKTFTIAAPLVLLPASSTAAGTFTIQNNSVSTSNTAHFSGGISSAATTAALQLNLAGNNGINLISGNISNGGAAAFNIIKSGAGTWKLTGTNTYTGATSSTAGTLIFAGAQALPATGSLGLGAGTLSILNDGAGSNGTISLGKNIALSAGGTLNVGTNGSANSGNTVAFGTISSPVAPTNTTTTFTAGNGYRMTFTGLALPGGTGNKTFLNPTTTSIAIKGEVTNQMAGFGTTNYDPLTLTGTTDGNSISGPIKDAVGGAAANGGTPAVGGWTQIIKTGTGSWTLSGANTYTGSTEVFEGGPLVLDFSAPGAPAANIINSSINSSALYLGGTLEIKGASAATNSQRFNGTTLTANSAASLNFTQNGAASLSGTLGAMVRNAQSTLDVTLPVSGSLTTTSAAFAANGLLASPTAAFATANGGRSWLGNVDGTLAAYTGYASGVASYLPENNVDVTNGDTVADVTVNTLRFNSPSTKLTLSGSNVLASGGILVTPTATSASITGGTITGKGLIGSEVILINNGSLNLGSEITNSGDGFATALTLAGGGTTTLSGTSSHTGTTNLSSGTLAITGTVAGSAIRVGSTAVLTQSAAGSITDGSSLTYASSRSSVLAGTNTYYGGTNVNAGSLTFAGPAALPYGNLSIGAGTASILNDGEVGSDTIELGKSIYLSAMGGTFHVGNNGGPSNNKTVVLGDLVAPGASTQTSTTFTAGNGYRLKFTGMSLVGGAGQTTAISPMTTSITIDGPVFNPMTVLSGNNRDTLELGGTSSGNSITGPISNSFSYNPATPTTGITGITKTGTSIWTLSGENTYTGNTNVADGVLKNGGATVFTDKGPLQVSGTGTFDLNGFPATFTNLTGSAGSVITNNGGSDVTLHISAPANVGVASQIHDGPTHKLAVTMTNNNNNGSLVVFSIPSTFSGGLTLLDGAAIGNGTRLKIWQNPTTVGAAGNLVSGPFGTGPITVGKAPTDKAGIWLSDVNNITLLNDLVINTALGTDFRGIRVVGTGHVFGGTITANLADATFITTNNLTASISLTGKVTGASGLTLDTFHVTGASNLTVTLQNPAGTNDYSGTTRIMKAASSNFILSLGAAGQIPNGTGKGDVVNDGTIALNGFSETINGLSGTGIIDGMSGTPTLTVGDNNATDQVFTGTIRNTAGTLSVTKIGSGTQTLSGTSTYSGNTTISAGKLVIAGNTSATLADTSTVTIASGAVLDLPNPETDTVARLVINGTALPEGIYDSSTPATSGYLTGSGRIQVGGTPVSGYQTWADANAGGAAANADTDLDGVRNGVEYFLNAASGFTANPAVVTNGAVRTITWPNGGNIPSSAYGSAFVIQTSSDLRTWADVPSNDPKLNNATGSVSYTFPSGSSKTFVRLSVTPD</sequence>
<evidence type="ECO:0000256" key="2">
    <source>
        <dbReference type="SAM" id="SignalP"/>
    </source>
</evidence>
<accession>A0A934R4Y5</accession>
<dbReference type="Pfam" id="PF12951">
    <property type="entry name" value="PATR"/>
    <property type="match status" value="6"/>
</dbReference>
<proteinExistence type="predicted"/>
<keyword evidence="4" id="KW-1185">Reference proteome</keyword>
<feature type="chain" id="PRO_5036859272" evidence="2">
    <location>
        <begin position="31"/>
        <end position="1495"/>
    </location>
</feature>
<keyword evidence="1 2" id="KW-0732">Signal</keyword>
<evidence type="ECO:0000313" key="3">
    <source>
        <dbReference type="EMBL" id="MBK1817032.1"/>
    </source>
</evidence>